<evidence type="ECO:0000313" key="2">
    <source>
        <dbReference type="Proteomes" id="UP000182306"/>
    </source>
</evidence>
<keyword evidence="1" id="KW-0614">Plasmid</keyword>
<organism evidence="1 2">
    <name type="scientific">Sinorhizobium americanum</name>
    <dbReference type="NCBI Taxonomy" id="194963"/>
    <lineage>
        <taxon>Bacteria</taxon>
        <taxon>Pseudomonadati</taxon>
        <taxon>Pseudomonadota</taxon>
        <taxon>Alphaproteobacteria</taxon>
        <taxon>Hyphomicrobiales</taxon>
        <taxon>Rhizobiaceae</taxon>
        <taxon>Sinorhizobium/Ensifer group</taxon>
        <taxon>Sinorhizobium</taxon>
    </lineage>
</organism>
<dbReference type="AlphaFoldDB" id="A0A1L3LXY2"/>
<accession>A0A1L3LXY2</accession>
<dbReference type="KEGG" id="same:SAMCFNEI73_pC1259"/>
<evidence type="ECO:0000313" key="1">
    <source>
        <dbReference type="EMBL" id="APG94967.1"/>
    </source>
</evidence>
<protein>
    <submittedName>
        <fullName evidence="1">Uncharacterized protein</fullName>
    </submittedName>
</protein>
<dbReference type="EMBL" id="CP013110">
    <property type="protein sequence ID" value="APG94967.1"/>
    <property type="molecule type" value="Genomic_DNA"/>
</dbReference>
<sequence>MNFAGETRFFRRRTALLTVAEGKYGKDEAGVAPAPSAAPG</sequence>
<geneLocation type="plasmid" evidence="1 2">
    <name>C</name>
</geneLocation>
<dbReference type="Proteomes" id="UP000182306">
    <property type="component" value="Plasmid C"/>
</dbReference>
<gene>
    <name evidence="1" type="ORF">SAMCFNEI73_pC1259</name>
</gene>
<reference evidence="1 2" key="1">
    <citation type="submission" date="2015-10" db="EMBL/GenBank/DDBJ databases">
        <title>Genomic differences between typical nodule nitrogen-fixing rhizobial strains and those coming from bean seeds.</title>
        <authorList>
            <person name="Peralta H."/>
            <person name="Aguilar-Vera A."/>
            <person name="Diaz R."/>
            <person name="Mora Y."/>
            <person name="Martinez-Batallar G."/>
            <person name="Salazar E."/>
            <person name="Vargas-Lagunas C."/>
            <person name="Encarnacion S."/>
            <person name="Girard L."/>
            <person name="Mora J."/>
        </authorList>
    </citation>
    <scope>NUCLEOTIDE SEQUENCE [LARGE SCALE GENOMIC DNA]</scope>
    <source>
        <strain evidence="1 2">CFNEI 73</strain>
        <plasmid evidence="1 2">C</plasmid>
    </source>
</reference>
<name>A0A1L3LXY2_9HYPH</name>
<proteinExistence type="predicted"/>
<keyword evidence="2" id="KW-1185">Reference proteome</keyword>